<dbReference type="SUPFAM" id="SSF47473">
    <property type="entry name" value="EF-hand"/>
    <property type="match status" value="1"/>
</dbReference>
<feature type="region of interest" description="Disordered" evidence="1">
    <location>
        <begin position="225"/>
        <end position="258"/>
    </location>
</feature>
<organism evidence="2 3">
    <name type="scientific">Oikopleura dioica</name>
    <name type="common">Tunicate</name>
    <dbReference type="NCBI Taxonomy" id="34765"/>
    <lineage>
        <taxon>Eukaryota</taxon>
        <taxon>Metazoa</taxon>
        <taxon>Chordata</taxon>
        <taxon>Tunicata</taxon>
        <taxon>Appendicularia</taxon>
        <taxon>Copelata</taxon>
        <taxon>Oikopleuridae</taxon>
        <taxon>Oikopleura</taxon>
    </lineage>
</organism>
<name>A0ABN7STD6_OIKDI</name>
<sequence>MVKEVIQIHLKLPRDLKKAYTKNVYQFYHEFFPGVQVHRRGKIYVSDLDKALKGAALTHYGPGRKYYEKLLTEMQRAQETADQELRSEGQKCPMIDFYAARDFIVRMKRIIACVDNGYNVLKTFNYDPDDWATFYHTAQRFYQNYHEMITTNDGSVDMDEVRKTYSDAKRRFPNSKAFEETADEHVEIVKARYDLDNSGELTFGEAREWILSFAWFFDGDKVKEEEEAADTDAEDTPCGEELRSPTPSYSSESIPSSVDEEESIVVEAELESPINEGIVADITMARDTVIKMKLVNQKIHRSLKLASTHVRERRSGMLRSLYQKSASKAKTRSGKTITHVGAERVYFTTLGMNIVTALDKGYDETLFNATKSIECYVEDCLHALKQIMNVLDQENFAEIVDGQTMEATSKMVANYFKPPKFKKYETDFRKWGGKAKSNILDSLSGMTLEEKVDHDKDKIYKGITADYMVLKNSKMNPLPRAAKEISKTQWNSYFGEVAGSALTSFREEMMDTINHRITMLNKFIASKVEFLGNASRAINEVEDGLWTYSIKELTARVAIENLADDNMDLVHALMKEDSKSLYKREKEGSSAAFSSIARDVRPRE</sequence>
<feature type="compositionally biased region" description="Acidic residues" evidence="1">
    <location>
        <begin position="225"/>
        <end position="238"/>
    </location>
</feature>
<evidence type="ECO:0000313" key="3">
    <source>
        <dbReference type="Proteomes" id="UP001158576"/>
    </source>
</evidence>
<evidence type="ECO:0000313" key="2">
    <source>
        <dbReference type="EMBL" id="CAG5105231.1"/>
    </source>
</evidence>
<reference evidence="2 3" key="1">
    <citation type="submission" date="2021-04" db="EMBL/GenBank/DDBJ databases">
        <authorList>
            <person name="Bliznina A."/>
        </authorList>
    </citation>
    <scope>NUCLEOTIDE SEQUENCE [LARGE SCALE GENOMIC DNA]</scope>
</reference>
<feature type="region of interest" description="Disordered" evidence="1">
    <location>
        <begin position="585"/>
        <end position="604"/>
    </location>
</feature>
<keyword evidence="3" id="KW-1185">Reference proteome</keyword>
<dbReference type="Proteomes" id="UP001158576">
    <property type="component" value="Chromosome 1"/>
</dbReference>
<dbReference type="InterPro" id="IPR011992">
    <property type="entry name" value="EF-hand-dom_pair"/>
</dbReference>
<dbReference type="Gene3D" id="1.10.238.10">
    <property type="entry name" value="EF-hand"/>
    <property type="match status" value="1"/>
</dbReference>
<protein>
    <submittedName>
        <fullName evidence="2">Oidioi.mRNA.OKI2018_I69.chr1.g1944.t1.cds</fullName>
    </submittedName>
</protein>
<dbReference type="EMBL" id="OU015566">
    <property type="protein sequence ID" value="CAG5105231.1"/>
    <property type="molecule type" value="Genomic_DNA"/>
</dbReference>
<accession>A0ABN7STD6</accession>
<feature type="compositionally biased region" description="Low complexity" evidence="1">
    <location>
        <begin position="244"/>
        <end position="257"/>
    </location>
</feature>
<evidence type="ECO:0000256" key="1">
    <source>
        <dbReference type="SAM" id="MobiDB-lite"/>
    </source>
</evidence>
<gene>
    <name evidence="2" type="ORF">OKIOD_LOCUS10709</name>
</gene>
<proteinExistence type="predicted"/>